<keyword evidence="2" id="KW-1185">Reference proteome</keyword>
<protein>
    <submittedName>
        <fullName evidence="1">Uncharacterized protein</fullName>
    </submittedName>
</protein>
<evidence type="ECO:0000313" key="1">
    <source>
        <dbReference type="EMBL" id="MBG9355202.1"/>
    </source>
</evidence>
<comment type="caution">
    <text evidence="1">The sequence shown here is derived from an EMBL/GenBank/DDBJ whole genome shotgun (WGS) entry which is preliminary data.</text>
</comment>
<sequence>MTPPAPAALRRNRVYSAITIGFEIRGGEDSLGSSYRLYRSGASRNSILLYEPQLSCRFDRGSDHHGGDQLRARRARKNIVAKVPEQPDQGLDTKDNVVVDWHDPALVEIKNPAQ</sequence>
<dbReference type="EMBL" id="JADQUG010000067">
    <property type="protein sequence ID" value="MBG9355202.1"/>
    <property type="molecule type" value="Genomic_DNA"/>
</dbReference>
<dbReference type="Proteomes" id="UP000615580">
    <property type="component" value="Unassembled WGS sequence"/>
</dbReference>
<reference evidence="1 2" key="1">
    <citation type="journal article" date="2020" name="J. Clin. Microbiol.">
        <title>Assessing the Genetic Diversity of Austrian Corynebacterium diphtheriae Clinical Isolates, 2011-2019.</title>
        <authorList>
            <person name="Schaeffer J."/>
            <person name="Huhulescu S."/>
            <person name="Stoeger A."/>
            <person name="Allerberger F."/>
            <person name="Ruppitsch W."/>
        </authorList>
    </citation>
    <scope>NUCLEOTIDE SEQUENCE [LARGE SCALE GENOMIC DNA]</scope>
    <source>
        <strain evidence="1 2">04-17</strain>
    </source>
</reference>
<evidence type="ECO:0000313" key="2">
    <source>
        <dbReference type="Proteomes" id="UP000615580"/>
    </source>
</evidence>
<name>A0ABS0LGA5_9CORY</name>
<accession>A0ABS0LGA5</accession>
<gene>
    <name evidence="1" type="ORF">I4J41_11710</name>
</gene>
<proteinExistence type="predicted"/>
<organism evidence="1 2">
    <name type="scientific">Corynebacterium belfantii</name>
    <dbReference type="NCBI Taxonomy" id="2014537"/>
    <lineage>
        <taxon>Bacteria</taxon>
        <taxon>Bacillati</taxon>
        <taxon>Actinomycetota</taxon>
        <taxon>Actinomycetes</taxon>
        <taxon>Mycobacteriales</taxon>
        <taxon>Corynebacteriaceae</taxon>
        <taxon>Corynebacterium</taxon>
    </lineage>
</organism>